<dbReference type="InterPro" id="IPR036249">
    <property type="entry name" value="Thioredoxin-like_sf"/>
</dbReference>
<dbReference type="EMBL" id="AZIL01002824">
    <property type="protein sequence ID" value="EWM20757.1"/>
    <property type="molecule type" value="Genomic_DNA"/>
</dbReference>
<comment type="caution">
    <text evidence="2">The sequence shown here is derived from an EMBL/GenBank/DDBJ whole genome shotgun (WGS) entry which is preliminary data.</text>
</comment>
<dbReference type="Gene3D" id="3.40.30.10">
    <property type="entry name" value="Glutaredoxin"/>
    <property type="match status" value="1"/>
</dbReference>
<sequence>MDHVLRTVGWFVRTPEVPKDGAKLCTIALSHYCEKARWALDLSPLRDTYIEDAHAPVFHYRPTVALTKDRKKTGLPVLVLPGVDPEGPPTVVQDSAEILQHLASLYPKELGHMYPPGDMGDKVRALERKLGEQLGPATRKIVYWEMWQGRQEGIDTCNALLERHYPTAEARMWRLLEAKILPVMLKAMKIDETSTLAALEESREIFREVSALLDSEEGGKGGGAPAGPRRYLLGANRMTAADLTFAALAYPLINPPAFASLGLSGAEASPWAKRLAVITKEFRATPAGQHVLRLYGEERFPETSMAGKEPTGQLCLRTSNRDKWPWQ</sequence>
<dbReference type="InterPro" id="IPR004045">
    <property type="entry name" value="Glutathione_S-Trfase_N"/>
</dbReference>
<dbReference type="AlphaFoldDB" id="W7T1X6"/>
<gene>
    <name evidence="2" type="ORF">Naga_100518g2</name>
</gene>
<evidence type="ECO:0000313" key="3">
    <source>
        <dbReference type="Proteomes" id="UP000019335"/>
    </source>
</evidence>
<protein>
    <recommendedName>
        <fullName evidence="1">GST N-terminal domain-containing protein</fullName>
    </recommendedName>
</protein>
<evidence type="ECO:0000259" key="1">
    <source>
        <dbReference type="Pfam" id="PF13417"/>
    </source>
</evidence>
<dbReference type="Pfam" id="PF13417">
    <property type="entry name" value="GST_N_3"/>
    <property type="match status" value="1"/>
</dbReference>
<feature type="domain" description="GST N-terminal" evidence="1">
    <location>
        <begin position="24"/>
        <end position="108"/>
    </location>
</feature>
<keyword evidence="3" id="KW-1185">Reference proteome</keyword>
<dbReference type="Proteomes" id="UP000019335">
    <property type="component" value="Unassembled WGS sequence"/>
</dbReference>
<name>W7T1X6_9STRA</name>
<dbReference type="SUPFAM" id="SSF52833">
    <property type="entry name" value="Thioredoxin-like"/>
    <property type="match status" value="1"/>
</dbReference>
<dbReference type="CDD" id="cd00570">
    <property type="entry name" value="GST_N_family"/>
    <property type="match status" value="1"/>
</dbReference>
<reference evidence="2 3" key="1">
    <citation type="journal article" date="2014" name="Mol. Plant">
        <title>Chromosome Scale Genome Assembly and Transcriptome Profiling of Nannochloropsis gaditana in Nitrogen Depletion.</title>
        <authorList>
            <person name="Corteggiani Carpinelli E."/>
            <person name="Telatin A."/>
            <person name="Vitulo N."/>
            <person name="Forcato C."/>
            <person name="D'Angelo M."/>
            <person name="Schiavon R."/>
            <person name="Vezzi A."/>
            <person name="Giacometti G.M."/>
            <person name="Morosinotto T."/>
            <person name="Valle G."/>
        </authorList>
    </citation>
    <scope>NUCLEOTIDE SEQUENCE [LARGE SCALE GENOMIC DNA]</scope>
    <source>
        <strain evidence="2 3">B-31</strain>
    </source>
</reference>
<organism evidence="2 3">
    <name type="scientific">Nannochloropsis gaditana</name>
    <dbReference type="NCBI Taxonomy" id="72520"/>
    <lineage>
        <taxon>Eukaryota</taxon>
        <taxon>Sar</taxon>
        <taxon>Stramenopiles</taxon>
        <taxon>Ochrophyta</taxon>
        <taxon>Eustigmatophyceae</taxon>
        <taxon>Eustigmatales</taxon>
        <taxon>Monodopsidaceae</taxon>
        <taxon>Nannochloropsis</taxon>
    </lineage>
</organism>
<proteinExistence type="predicted"/>
<accession>W7T1X6</accession>
<evidence type="ECO:0000313" key="2">
    <source>
        <dbReference type="EMBL" id="EWM20757.1"/>
    </source>
</evidence>
<dbReference type="OrthoDB" id="9988732at2759"/>